<feature type="compositionally biased region" description="Polar residues" evidence="2">
    <location>
        <begin position="1000"/>
        <end position="1019"/>
    </location>
</feature>
<evidence type="ECO:0000313" key="4">
    <source>
        <dbReference type="Proteomes" id="UP000624244"/>
    </source>
</evidence>
<sequence length="1093" mass="122380">MPDRPPTADLGAQLNAELTRIIKCPYPPSLSPLSHLLARADLPTIRASIHHRSPCALAALAKIVRDALPLTAYTLRVLHRLCHAPEFRDQLLIRYPGLLNGLLERAVSSKQDFNDHQLGELCVLLLSCPLPEAIPLPAAAQSFLLNVFEKASQNPNSDALKSVYRMLNGACAQLYRLLPSAARRRFDTELCRILQNNVSGESAMLLLWLCGIVIIVEHPEGIQPAHAFDTSHQPVSTQTLMQQWVTPSGQKLFGSTKDLYKNIQMTCLNILWLLKAPVDDDEEVTEGLRIASRIMQCIDIDIRDSWIKHEKGALLFDKCRSRIEESASSPTIQLEALSFFGQLSGSKKLSQSTVIRYASCVFDAVCTAEPAGISELLSVSLPKFGAYIPETQALFSSVLDACAEQPSPRHMSNLVSFIDELTAATLSSSILRGNVLRGLSSKKLQDKIWRLVRLVPDHQAVCTHVGSIHRQLIAATLASLITIILAAEPGEPTLPQTLKMSLVKAQRDLPLVAGACPYASETPKNTPISLFQAANTQNPGQHLEDWSTRLESELQSQGKYQRDAILRSVAQICTDLETRCNTVEEPLRREKEKSTELEEQNRSLNDEVESLRTQNEDSIDQLEGLEKELEDLKEDQGRLQEENATITQEKEQAQSRAKELETLLKESKSNANEALKAAQESFSTKELALQSSILQHEEDNRVRDSQIQQLNDTISELKQSGAQREKDHTTLAKEYESLQRRCQDMEEMLQHERSNAANRNDGVVRLETRVSEYRRLLEEKEAELEEALKNLDALQSMHQELQETSEAKLKDLAAQNTSDIEALNEKAEHVCRTLEDQLQNALEDYQQEQHDHEKSRQQIEQLQEIIPHLESRIQELKDFCKEQEDELEERRAIHKNVLAHFGVSSQQPLAIRSASRSYKDIAATTTTREPRTQRRRKSAFIAPQNITPMADSTTEDTTEASFESSSKANIPAAKRLKPRPAFKVPTMLTPYAQKPDLVSKSVSGRTSPSKRSALRQMSPNRRHTVGASTAEQGDNDTTDASALMEKRGESLQDIEYADFDTDEEFLSDTPLTPGFMAGTGRIPNEDETFTSEL</sequence>
<evidence type="ECO:0000256" key="1">
    <source>
        <dbReference type="SAM" id="Coils"/>
    </source>
</evidence>
<name>A0A8H5ZKY5_COCSA</name>
<proteinExistence type="predicted"/>
<evidence type="ECO:0000256" key="2">
    <source>
        <dbReference type="SAM" id="MobiDB-lite"/>
    </source>
</evidence>
<feature type="region of interest" description="Disordered" evidence="2">
    <location>
        <begin position="1065"/>
        <end position="1093"/>
    </location>
</feature>
<feature type="region of interest" description="Disordered" evidence="2">
    <location>
        <begin position="995"/>
        <end position="1049"/>
    </location>
</feature>
<feature type="region of interest" description="Disordered" evidence="2">
    <location>
        <begin position="586"/>
        <end position="619"/>
    </location>
</feature>
<feature type="compositionally biased region" description="Polar residues" evidence="2">
    <location>
        <begin position="959"/>
        <end position="968"/>
    </location>
</feature>
<dbReference type="PANTHER" id="PTHR23159">
    <property type="entry name" value="CENTROSOMAL PROTEIN 2"/>
    <property type="match status" value="1"/>
</dbReference>
<dbReference type="PANTHER" id="PTHR23159:SF31">
    <property type="entry name" value="CENTROSOME-ASSOCIATED PROTEIN CEP250 ISOFORM X1"/>
    <property type="match status" value="1"/>
</dbReference>
<accession>A0A8H5ZKY5</accession>
<evidence type="ECO:0000313" key="3">
    <source>
        <dbReference type="EMBL" id="KAF5850749.1"/>
    </source>
</evidence>
<dbReference type="AlphaFoldDB" id="A0A8H5ZKY5"/>
<feature type="coiled-coil region" evidence="1">
    <location>
        <begin position="728"/>
        <end position="886"/>
    </location>
</feature>
<organism evidence="3 4">
    <name type="scientific">Cochliobolus sativus</name>
    <name type="common">Common root rot and spot blotch fungus</name>
    <name type="synonym">Bipolaris sorokiniana</name>
    <dbReference type="NCBI Taxonomy" id="45130"/>
    <lineage>
        <taxon>Eukaryota</taxon>
        <taxon>Fungi</taxon>
        <taxon>Dikarya</taxon>
        <taxon>Ascomycota</taxon>
        <taxon>Pezizomycotina</taxon>
        <taxon>Dothideomycetes</taxon>
        <taxon>Pleosporomycetidae</taxon>
        <taxon>Pleosporales</taxon>
        <taxon>Pleosporineae</taxon>
        <taxon>Pleosporaceae</taxon>
        <taxon>Bipolaris</taxon>
    </lineage>
</organism>
<keyword evidence="1" id="KW-0175">Coiled coil</keyword>
<feature type="compositionally biased region" description="Basic and acidic residues" evidence="2">
    <location>
        <begin position="586"/>
        <end position="605"/>
    </location>
</feature>
<feature type="region of interest" description="Disordered" evidence="2">
    <location>
        <begin position="924"/>
        <end position="977"/>
    </location>
</feature>
<protein>
    <submittedName>
        <fullName evidence="3">Uncharacterized protein</fullName>
    </submittedName>
</protein>
<dbReference type="Proteomes" id="UP000624244">
    <property type="component" value="Unassembled WGS sequence"/>
</dbReference>
<comment type="caution">
    <text evidence="3">The sequence shown here is derived from an EMBL/GenBank/DDBJ whole genome shotgun (WGS) entry which is preliminary data.</text>
</comment>
<dbReference type="EMBL" id="WNKQ01000006">
    <property type="protein sequence ID" value="KAF5850749.1"/>
    <property type="molecule type" value="Genomic_DNA"/>
</dbReference>
<gene>
    <name evidence="3" type="ORF">GGP41_010420</name>
</gene>
<reference evidence="3" key="1">
    <citation type="submission" date="2019-11" db="EMBL/GenBank/DDBJ databases">
        <title>Bipolaris sorokiniana Genome sequencing.</title>
        <authorList>
            <person name="Wang H."/>
        </authorList>
    </citation>
    <scope>NUCLEOTIDE SEQUENCE</scope>
</reference>